<protein>
    <submittedName>
        <fullName evidence="1">Uncharacterized protein</fullName>
    </submittedName>
</protein>
<reference evidence="1" key="1">
    <citation type="submission" date="2018-05" db="EMBL/GenBank/DDBJ databases">
        <authorList>
            <person name="Lanie J.A."/>
            <person name="Ng W.-L."/>
            <person name="Kazmierczak K.M."/>
            <person name="Andrzejewski T.M."/>
            <person name="Davidsen T.M."/>
            <person name="Wayne K.J."/>
            <person name="Tettelin H."/>
            <person name="Glass J.I."/>
            <person name="Rusch D."/>
            <person name="Podicherti R."/>
            <person name="Tsui H.-C.T."/>
            <person name="Winkler M.E."/>
        </authorList>
    </citation>
    <scope>NUCLEOTIDE SEQUENCE</scope>
</reference>
<dbReference type="AlphaFoldDB" id="A0A381MXW5"/>
<accession>A0A381MXW5</accession>
<organism evidence="1">
    <name type="scientific">marine metagenome</name>
    <dbReference type="NCBI Taxonomy" id="408172"/>
    <lineage>
        <taxon>unclassified sequences</taxon>
        <taxon>metagenomes</taxon>
        <taxon>ecological metagenomes</taxon>
    </lineage>
</organism>
<dbReference type="EMBL" id="UINC01000002">
    <property type="protein sequence ID" value="SUZ47182.1"/>
    <property type="molecule type" value="Genomic_DNA"/>
</dbReference>
<proteinExistence type="predicted"/>
<sequence length="52" mass="5767">MTSQILAGGFLFCLIKHFINREYLTLNWSTADLSSSNLPGCRATHNLAGLRL</sequence>
<gene>
    <name evidence="1" type="ORF">METZ01_LOCUS36</name>
</gene>
<name>A0A381MXW5_9ZZZZ</name>
<evidence type="ECO:0000313" key="1">
    <source>
        <dbReference type="EMBL" id="SUZ47182.1"/>
    </source>
</evidence>